<dbReference type="AlphaFoldDB" id="A0AAV4TER0"/>
<gene>
    <name evidence="2" type="ORF">CEXT_382001</name>
</gene>
<keyword evidence="3" id="KW-1185">Reference proteome</keyword>
<protein>
    <submittedName>
        <fullName evidence="2">Uncharacterized protein</fullName>
    </submittedName>
</protein>
<dbReference type="EMBL" id="BPLR01011228">
    <property type="protein sequence ID" value="GIY45058.1"/>
    <property type="molecule type" value="Genomic_DNA"/>
</dbReference>
<name>A0AAV4TER0_CAEEX</name>
<organism evidence="2 3">
    <name type="scientific">Caerostris extrusa</name>
    <name type="common">Bark spider</name>
    <name type="synonym">Caerostris bankana</name>
    <dbReference type="NCBI Taxonomy" id="172846"/>
    <lineage>
        <taxon>Eukaryota</taxon>
        <taxon>Metazoa</taxon>
        <taxon>Ecdysozoa</taxon>
        <taxon>Arthropoda</taxon>
        <taxon>Chelicerata</taxon>
        <taxon>Arachnida</taxon>
        <taxon>Araneae</taxon>
        <taxon>Araneomorphae</taxon>
        <taxon>Entelegynae</taxon>
        <taxon>Araneoidea</taxon>
        <taxon>Araneidae</taxon>
        <taxon>Caerostris</taxon>
    </lineage>
</organism>
<feature type="compositionally biased region" description="Basic and acidic residues" evidence="1">
    <location>
        <begin position="69"/>
        <end position="80"/>
    </location>
</feature>
<evidence type="ECO:0000256" key="1">
    <source>
        <dbReference type="SAM" id="MobiDB-lite"/>
    </source>
</evidence>
<accession>A0AAV4TER0</accession>
<proteinExistence type="predicted"/>
<feature type="region of interest" description="Disordered" evidence="1">
    <location>
        <begin position="64"/>
        <end position="135"/>
    </location>
</feature>
<sequence>MNAPFISVLSGEIFHLITCKLGKLLERMCVILLGHERTGRRGGERCLKIVWHLRLINGADFCSSPGRRRKEDPYQYEEHSSSVLHPPETFPGRSSNIHLSPIFGRLRNDRTKTHPRLSFPRGDFGSSAGQRKGRQ</sequence>
<reference evidence="2 3" key="1">
    <citation type="submission" date="2021-06" db="EMBL/GenBank/DDBJ databases">
        <title>Caerostris extrusa draft genome.</title>
        <authorList>
            <person name="Kono N."/>
            <person name="Arakawa K."/>
        </authorList>
    </citation>
    <scope>NUCLEOTIDE SEQUENCE [LARGE SCALE GENOMIC DNA]</scope>
</reference>
<evidence type="ECO:0000313" key="2">
    <source>
        <dbReference type="EMBL" id="GIY45058.1"/>
    </source>
</evidence>
<evidence type="ECO:0000313" key="3">
    <source>
        <dbReference type="Proteomes" id="UP001054945"/>
    </source>
</evidence>
<dbReference type="Proteomes" id="UP001054945">
    <property type="component" value="Unassembled WGS sequence"/>
</dbReference>
<comment type="caution">
    <text evidence="2">The sequence shown here is derived from an EMBL/GenBank/DDBJ whole genome shotgun (WGS) entry which is preliminary data.</text>
</comment>